<keyword evidence="1" id="KW-0812">Transmembrane</keyword>
<accession>A0A067PF38</accession>
<keyword evidence="1" id="KW-0472">Membrane</keyword>
<keyword evidence="3" id="KW-1185">Reference proteome</keyword>
<gene>
    <name evidence="2" type="ORF">JAAARDRAFT_209876</name>
</gene>
<evidence type="ECO:0008006" key="4">
    <source>
        <dbReference type="Google" id="ProtNLM"/>
    </source>
</evidence>
<reference evidence="3" key="1">
    <citation type="journal article" date="2014" name="Proc. Natl. Acad. Sci. U.S.A.">
        <title>Extensive sampling of basidiomycete genomes demonstrates inadequacy of the white-rot/brown-rot paradigm for wood decay fungi.</title>
        <authorList>
            <person name="Riley R."/>
            <person name="Salamov A.A."/>
            <person name="Brown D.W."/>
            <person name="Nagy L.G."/>
            <person name="Floudas D."/>
            <person name="Held B.W."/>
            <person name="Levasseur A."/>
            <person name="Lombard V."/>
            <person name="Morin E."/>
            <person name="Otillar R."/>
            <person name="Lindquist E.A."/>
            <person name="Sun H."/>
            <person name="LaButti K.M."/>
            <person name="Schmutz J."/>
            <person name="Jabbour D."/>
            <person name="Luo H."/>
            <person name="Baker S.E."/>
            <person name="Pisabarro A.G."/>
            <person name="Walton J.D."/>
            <person name="Blanchette R.A."/>
            <person name="Henrissat B."/>
            <person name="Martin F."/>
            <person name="Cullen D."/>
            <person name="Hibbett D.S."/>
            <person name="Grigoriev I.V."/>
        </authorList>
    </citation>
    <scope>NUCLEOTIDE SEQUENCE [LARGE SCALE GENOMIC DNA]</scope>
    <source>
        <strain evidence="3">MUCL 33604</strain>
    </source>
</reference>
<dbReference type="OrthoDB" id="2991206at2759"/>
<evidence type="ECO:0000256" key="1">
    <source>
        <dbReference type="SAM" id="Phobius"/>
    </source>
</evidence>
<evidence type="ECO:0000313" key="3">
    <source>
        <dbReference type="Proteomes" id="UP000027265"/>
    </source>
</evidence>
<organism evidence="2 3">
    <name type="scientific">Jaapia argillacea MUCL 33604</name>
    <dbReference type="NCBI Taxonomy" id="933084"/>
    <lineage>
        <taxon>Eukaryota</taxon>
        <taxon>Fungi</taxon>
        <taxon>Dikarya</taxon>
        <taxon>Basidiomycota</taxon>
        <taxon>Agaricomycotina</taxon>
        <taxon>Agaricomycetes</taxon>
        <taxon>Agaricomycetidae</taxon>
        <taxon>Jaapiales</taxon>
        <taxon>Jaapiaceae</taxon>
        <taxon>Jaapia</taxon>
    </lineage>
</organism>
<evidence type="ECO:0000313" key="2">
    <source>
        <dbReference type="EMBL" id="KDQ53513.1"/>
    </source>
</evidence>
<name>A0A067PF38_9AGAM</name>
<dbReference type="AlphaFoldDB" id="A0A067PF38"/>
<feature type="transmembrane region" description="Helical" evidence="1">
    <location>
        <begin position="84"/>
        <end position="109"/>
    </location>
</feature>
<keyword evidence="1" id="KW-1133">Transmembrane helix</keyword>
<protein>
    <recommendedName>
        <fullName evidence="4">Adhesin domain-containing protein</fullName>
    </recommendedName>
</protein>
<sequence length="463" mass="50506">MPNESGLSRTLSFWGMVGVVMTGLRLKERWDDYKQLSTEDGRISLNSPARYSDDDAEMGAASRVAALDTDIPGARQKRKRAKECCVCCGLRCGLFWKAFGIVCLIFLLWNTFKITKYAMTPSPTGLENMPEYSASLGCLPGDAPHLYNSSTITINTSMTSLKKDHSLDLRGGAVGTLVLAPGAPDQTDIKYEMTVRSNDKEVLDFIDVHYPTEHDADKAGNIKDSRFVLNMPLVPAAGSSCIRYDITVYIPQSLKKLHVQTHTPTHVQFPDQTTSIMLDEFYVTMYATTSDNMILPTVGIQAKKLKLEAFGGWIVGDVSIVDKTTITTRRGDGTMNVRVHPAAVSVEPPKEGADTIPPLPAARLYTTSGSGRTDISYLSSGTHRPINSVHQSSGNGDLYLTYADAGFNGKIDVKAKSYTMKGVQGGMGPGKPGEHNNDRWVGNKEGGDKLEVDSPQGWVGLYF</sequence>
<dbReference type="EMBL" id="KL197733">
    <property type="protein sequence ID" value="KDQ53513.1"/>
    <property type="molecule type" value="Genomic_DNA"/>
</dbReference>
<dbReference type="Proteomes" id="UP000027265">
    <property type="component" value="Unassembled WGS sequence"/>
</dbReference>
<dbReference type="InParanoid" id="A0A067PF38"/>
<dbReference type="HOGENOM" id="CLU_609826_0_0_1"/>
<proteinExistence type="predicted"/>